<keyword evidence="8" id="KW-1185">Reference proteome</keyword>
<dbReference type="PROSITE" id="PS00107">
    <property type="entry name" value="PROTEIN_KINASE_ATP"/>
    <property type="match status" value="1"/>
</dbReference>
<sequence length="159" mass="17619">MASSPELPKVGETVADRFELRRVLGEGGMGIVYEAFDHRGKRPCAIKVLFPHYCDQPQVIARFDREARITAKLKGSNVARVFDVGVLPSGVRFIAMELLVGRDLAMELQERGRLPVATAVDIAIQAAQAMDEAHALGVVHRDIKPRICFWSRARRIAPS</sequence>
<dbReference type="InterPro" id="IPR017441">
    <property type="entry name" value="Protein_kinase_ATP_BS"/>
</dbReference>
<keyword evidence="7" id="KW-0723">Serine/threonine-protein kinase</keyword>
<dbReference type="Gene3D" id="1.10.510.10">
    <property type="entry name" value="Transferase(Phosphotransferase) domain 1"/>
    <property type="match status" value="1"/>
</dbReference>
<name>A0A0K1PPD9_9BACT</name>
<organism evidence="7 8">
    <name type="scientific">Labilithrix luteola</name>
    <dbReference type="NCBI Taxonomy" id="1391654"/>
    <lineage>
        <taxon>Bacteria</taxon>
        <taxon>Pseudomonadati</taxon>
        <taxon>Myxococcota</taxon>
        <taxon>Polyangia</taxon>
        <taxon>Polyangiales</taxon>
        <taxon>Labilitrichaceae</taxon>
        <taxon>Labilithrix</taxon>
    </lineage>
</organism>
<dbReference type="Proteomes" id="UP000064967">
    <property type="component" value="Chromosome"/>
</dbReference>
<evidence type="ECO:0000256" key="4">
    <source>
        <dbReference type="ARBA" id="ARBA00022840"/>
    </source>
</evidence>
<dbReference type="KEGG" id="llu:AKJ09_01653"/>
<evidence type="ECO:0000313" key="7">
    <source>
        <dbReference type="EMBL" id="AKU94989.1"/>
    </source>
</evidence>
<evidence type="ECO:0000256" key="2">
    <source>
        <dbReference type="ARBA" id="ARBA00022741"/>
    </source>
</evidence>
<evidence type="ECO:0000313" key="8">
    <source>
        <dbReference type="Proteomes" id="UP000064967"/>
    </source>
</evidence>
<dbReference type="Pfam" id="PF00069">
    <property type="entry name" value="Pkinase"/>
    <property type="match status" value="1"/>
</dbReference>
<dbReference type="GO" id="GO:0004674">
    <property type="term" value="F:protein serine/threonine kinase activity"/>
    <property type="evidence" value="ECO:0007669"/>
    <property type="project" value="UniProtKB-KW"/>
</dbReference>
<proteinExistence type="predicted"/>
<reference evidence="7 8" key="1">
    <citation type="submission" date="2015-08" db="EMBL/GenBank/DDBJ databases">
        <authorList>
            <person name="Babu N.S."/>
            <person name="Beckwith C.J."/>
            <person name="Beseler K.G."/>
            <person name="Brison A."/>
            <person name="Carone J.V."/>
            <person name="Caskin T.P."/>
            <person name="Diamond M."/>
            <person name="Durham M.E."/>
            <person name="Foxe J.M."/>
            <person name="Go M."/>
            <person name="Henderson B.A."/>
            <person name="Jones I.B."/>
            <person name="McGettigan J.A."/>
            <person name="Micheletti S.J."/>
            <person name="Nasrallah M.E."/>
            <person name="Ortiz D."/>
            <person name="Piller C.R."/>
            <person name="Privatt S.R."/>
            <person name="Schneider S.L."/>
            <person name="Sharp S."/>
            <person name="Smith T.C."/>
            <person name="Stanton J.D."/>
            <person name="Ullery H.E."/>
            <person name="Wilson R.J."/>
            <person name="Serrano M.G."/>
            <person name="Buck G."/>
            <person name="Lee V."/>
            <person name="Wang Y."/>
            <person name="Carvalho R."/>
            <person name="Voegtly L."/>
            <person name="Shi R."/>
            <person name="Duckworth R."/>
            <person name="Johnson A."/>
            <person name="Loviza R."/>
            <person name="Walstead R."/>
            <person name="Shah Z."/>
            <person name="Kiflezghi M."/>
            <person name="Wade K."/>
            <person name="Ball S.L."/>
            <person name="Bradley K.W."/>
            <person name="Asai D.J."/>
            <person name="Bowman C.A."/>
            <person name="Russell D.A."/>
            <person name="Pope W.H."/>
            <person name="Jacobs-Sera D."/>
            <person name="Hendrix R.W."/>
            <person name="Hatfull G.F."/>
        </authorList>
    </citation>
    <scope>NUCLEOTIDE SEQUENCE [LARGE SCALE GENOMIC DNA]</scope>
    <source>
        <strain evidence="7 8">DSM 27648</strain>
    </source>
</reference>
<dbReference type="InterPro" id="IPR011009">
    <property type="entry name" value="Kinase-like_dom_sf"/>
</dbReference>
<dbReference type="RefSeq" id="WP_146646515.1">
    <property type="nucleotide sequence ID" value="NZ_CP012333.1"/>
</dbReference>
<keyword evidence="3 7" id="KW-0418">Kinase</keyword>
<dbReference type="SMART" id="SM00220">
    <property type="entry name" value="S_TKc"/>
    <property type="match status" value="1"/>
</dbReference>
<evidence type="ECO:0000256" key="1">
    <source>
        <dbReference type="ARBA" id="ARBA00022679"/>
    </source>
</evidence>
<dbReference type="PROSITE" id="PS50011">
    <property type="entry name" value="PROTEIN_KINASE_DOM"/>
    <property type="match status" value="1"/>
</dbReference>
<evidence type="ECO:0000256" key="3">
    <source>
        <dbReference type="ARBA" id="ARBA00022777"/>
    </source>
</evidence>
<dbReference type="AlphaFoldDB" id="A0A0K1PPD9"/>
<keyword evidence="2 5" id="KW-0547">Nucleotide-binding</keyword>
<gene>
    <name evidence="7" type="ORF">AKJ09_01653</name>
</gene>
<dbReference type="SUPFAM" id="SSF56112">
    <property type="entry name" value="Protein kinase-like (PK-like)"/>
    <property type="match status" value="1"/>
</dbReference>
<dbReference type="PANTHER" id="PTHR43289">
    <property type="entry name" value="MITOGEN-ACTIVATED PROTEIN KINASE KINASE KINASE 20-RELATED"/>
    <property type="match status" value="1"/>
</dbReference>
<feature type="domain" description="Protein kinase" evidence="6">
    <location>
        <begin position="18"/>
        <end position="159"/>
    </location>
</feature>
<dbReference type="InterPro" id="IPR000719">
    <property type="entry name" value="Prot_kinase_dom"/>
</dbReference>
<evidence type="ECO:0000256" key="5">
    <source>
        <dbReference type="PROSITE-ProRule" id="PRU10141"/>
    </source>
</evidence>
<accession>A0A0K1PPD9</accession>
<feature type="binding site" evidence="5">
    <location>
        <position position="47"/>
    </location>
    <ligand>
        <name>ATP</name>
        <dbReference type="ChEBI" id="CHEBI:30616"/>
    </ligand>
</feature>
<dbReference type="OrthoDB" id="9801841at2"/>
<dbReference type="EMBL" id="CP012333">
    <property type="protein sequence ID" value="AKU94989.1"/>
    <property type="molecule type" value="Genomic_DNA"/>
</dbReference>
<dbReference type="PANTHER" id="PTHR43289:SF6">
    <property type="entry name" value="SERINE_THREONINE-PROTEIN KINASE NEKL-3"/>
    <property type="match status" value="1"/>
</dbReference>
<dbReference type="GO" id="GO:0005524">
    <property type="term" value="F:ATP binding"/>
    <property type="evidence" value="ECO:0007669"/>
    <property type="project" value="UniProtKB-UniRule"/>
</dbReference>
<dbReference type="STRING" id="1391654.AKJ09_01653"/>
<evidence type="ECO:0000259" key="6">
    <source>
        <dbReference type="PROSITE" id="PS50011"/>
    </source>
</evidence>
<dbReference type="Gene3D" id="3.30.200.20">
    <property type="entry name" value="Phosphorylase Kinase, domain 1"/>
    <property type="match status" value="1"/>
</dbReference>
<keyword evidence="4 5" id="KW-0067">ATP-binding</keyword>
<keyword evidence="1" id="KW-0808">Transferase</keyword>
<dbReference type="CDD" id="cd14014">
    <property type="entry name" value="STKc_PknB_like"/>
    <property type="match status" value="1"/>
</dbReference>
<protein>
    <submittedName>
        <fullName evidence="7">Serine/threonine protein kinase PrkC, regulator of stationary phase</fullName>
    </submittedName>
</protein>